<dbReference type="SMART" id="SM01002">
    <property type="entry name" value="AlaDh_PNT_C"/>
    <property type="match status" value="1"/>
</dbReference>
<dbReference type="InterPro" id="IPR008141">
    <property type="entry name" value="Ala_DH"/>
</dbReference>
<feature type="active site" description="Proton donor/acceptor" evidence="9">
    <location>
        <position position="94"/>
    </location>
</feature>
<evidence type="ECO:0000256" key="6">
    <source>
        <dbReference type="ARBA" id="ARBA00065528"/>
    </source>
</evidence>
<dbReference type="PANTHER" id="PTHR42795:SF1">
    <property type="entry name" value="ALANINE DEHYDROGENASE"/>
    <property type="match status" value="1"/>
</dbReference>
<dbReference type="EMBL" id="SJZJ01000030">
    <property type="protein sequence ID" value="TCJ21731.1"/>
    <property type="molecule type" value="Genomic_DNA"/>
</dbReference>
<dbReference type="CDD" id="cd05305">
    <property type="entry name" value="L-AlaDH"/>
    <property type="match status" value="1"/>
</dbReference>
<comment type="pathway">
    <text evidence="1 8">Amino-acid degradation; L-alanine degradation via dehydrogenase pathway; NH(3) and pyruvate from L-alanine: step 1/1.</text>
</comment>
<feature type="binding site" evidence="11">
    <location>
        <position position="132"/>
    </location>
    <ligand>
        <name>NAD(+)</name>
        <dbReference type="ChEBI" id="CHEBI:57540"/>
    </ligand>
</feature>
<dbReference type="InterPro" id="IPR007886">
    <property type="entry name" value="AlaDH/PNT_N"/>
</dbReference>
<dbReference type="SUPFAM" id="SSF51735">
    <property type="entry name" value="NAD(P)-binding Rossmann-fold domains"/>
    <property type="match status" value="1"/>
</dbReference>
<dbReference type="GO" id="GO:0042853">
    <property type="term" value="P:L-alanine catabolic process"/>
    <property type="evidence" value="ECO:0007669"/>
    <property type="project" value="UniProtKB-UniPathway"/>
</dbReference>
<evidence type="ECO:0000259" key="13">
    <source>
        <dbReference type="SMART" id="SM01003"/>
    </source>
</evidence>
<feature type="domain" description="Alanine dehydrogenase/pyridine nucleotide transhydrogenase N-terminal" evidence="13">
    <location>
        <begin position="4"/>
        <end position="135"/>
    </location>
</feature>
<dbReference type="RefSeq" id="WP_131585330.1">
    <property type="nucleotide sequence ID" value="NZ_SJZJ01000030.1"/>
</dbReference>
<comment type="caution">
    <text evidence="14">The sequence shown here is derived from an EMBL/GenBank/DDBJ whole genome shotgun (WGS) entry which is preliminary data.</text>
</comment>
<dbReference type="AlphaFoldDB" id="A0A4R1BVD2"/>
<keyword evidence="5 8" id="KW-0520">NAD</keyword>
<dbReference type="PIRSF" id="PIRSF000183">
    <property type="entry name" value="Alanine_dh"/>
    <property type="match status" value="1"/>
</dbReference>
<keyword evidence="15" id="KW-1185">Reference proteome</keyword>
<keyword evidence="11" id="KW-0547">Nucleotide-binding</keyword>
<reference evidence="14 15" key="1">
    <citation type="submission" date="2019-03" db="EMBL/GenBank/DDBJ databases">
        <authorList>
            <person name="Kim M.K.M."/>
        </authorList>
    </citation>
    <scope>NUCLEOTIDE SEQUENCE [LARGE SCALE GENOMIC DNA]</scope>
    <source>
        <strain evidence="14 15">18JY15-6</strain>
    </source>
</reference>
<comment type="function">
    <text evidence="8">Catalyzes the reversible reductive amination of pyruvate to L-alanine.</text>
</comment>
<dbReference type="InterPro" id="IPR036291">
    <property type="entry name" value="NAD(P)-bd_dom_sf"/>
</dbReference>
<evidence type="ECO:0000256" key="7">
    <source>
        <dbReference type="ARBA" id="ARBA00072341"/>
    </source>
</evidence>
<feature type="binding site" evidence="11">
    <location>
        <begin position="265"/>
        <end position="268"/>
    </location>
    <ligand>
        <name>NAD(+)</name>
        <dbReference type="ChEBI" id="CHEBI:57540"/>
    </ligand>
</feature>
<dbReference type="FunFam" id="3.40.50.720:FF:000049">
    <property type="entry name" value="Alanine dehydrogenase"/>
    <property type="match status" value="1"/>
</dbReference>
<gene>
    <name evidence="14" type="primary">ald</name>
    <name evidence="14" type="ORF">EPD65_14395</name>
</gene>
<dbReference type="PANTHER" id="PTHR42795">
    <property type="entry name" value="ALANINE DEHYDROGENASE"/>
    <property type="match status" value="1"/>
</dbReference>
<dbReference type="GO" id="GO:0000286">
    <property type="term" value="F:alanine dehydrogenase activity"/>
    <property type="evidence" value="ECO:0007669"/>
    <property type="project" value="UniProtKB-UniRule"/>
</dbReference>
<evidence type="ECO:0000256" key="9">
    <source>
        <dbReference type="PIRSR" id="PIRSR000183-1"/>
    </source>
</evidence>
<evidence type="ECO:0000256" key="11">
    <source>
        <dbReference type="PIRSR" id="PIRSR000183-3"/>
    </source>
</evidence>
<accession>A0A4R1BVD2</accession>
<feature type="binding site" evidence="11">
    <location>
        <begin position="237"/>
        <end position="238"/>
    </location>
    <ligand>
        <name>NAD(+)</name>
        <dbReference type="ChEBI" id="CHEBI:57540"/>
    </ligand>
</feature>
<protein>
    <recommendedName>
        <fullName evidence="7 8">Alanine dehydrogenase</fullName>
        <ecNumber evidence="3 8">1.4.1.1</ecNumber>
    </recommendedName>
</protein>
<feature type="binding site" evidence="10">
    <location>
        <position position="15"/>
    </location>
    <ligand>
        <name>substrate</name>
    </ligand>
</feature>
<dbReference type="OrthoDB" id="9804592at2"/>
<evidence type="ECO:0000256" key="1">
    <source>
        <dbReference type="ARBA" id="ARBA00005206"/>
    </source>
</evidence>
<feature type="active site" description="Proton donor/acceptor" evidence="9">
    <location>
        <position position="268"/>
    </location>
</feature>
<feature type="binding site" evidence="11">
    <location>
        <position position="201"/>
    </location>
    <ligand>
        <name>NAD(+)</name>
        <dbReference type="ChEBI" id="CHEBI:57540"/>
    </ligand>
</feature>
<feature type="binding site" evidence="10">
    <location>
        <position position="73"/>
    </location>
    <ligand>
        <name>substrate</name>
    </ligand>
</feature>
<keyword evidence="4 8" id="KW-0560">Oxidoreductase</keyword>
<evidence type="ECO:0000256" key="10">
    <source>
        <dbReference type="PIRSR" id="PIRSR000183-2"/>
    </source>
</evidence>
<evidence type="ECO:0000256" key="4">
    <source>
        <dbReference type="ARBA" id="ARBA00023002"/>
    </source>
</evidence>
<feature type="binding site" evidence="11">
    <location>
        <position position="277"/>
    </location>
    <ligand>
        <name>NAD(+)</name>
        <dbReference type="ChEBI" id="CHEBI:57540"/>
    </ligand>
</feature>
<evidence type="ECO:0000256" key="5">
    <source>
        <dbReference type="ARBA" id="ARBA00023027"/>
    </source>
</evidence>
<dbReference type="Pfam" id="PF05222">
    <property type="entry name" value="AlaDh_PNT_N"/>
    <property type="match status" value="1"/>
</dbReference>
<evidence type="ECO:0000256" key="8">
    <source>
        <dbReference type="PIRNR" id="PIRNR000183"/>
    </source>
</evidence>
<comment type="catalytic activity">
    <reaction evidence="8">
        <text>L-alanine + NAD(+) + H2O = pyruvate + NH4(+) + NADH + H(+)</text>
        <dbReference type="Rhea" id="RHEA:18405"/>
        <dbReference type="ChEBI" id="CHEBI:15361"/>
        <dbReference type="ChEBI" id="CHEBI:15377"/>
        <dbReference type="ChEBI" id="CHEBI:15378"/>
        <dbReference type="ChEBI" id="CHEBI:28938"/>
        <dbReference type="ChEBI" id="CHEBI:57540"/>
        <dbReference type="ChEBI" id="CHEBI:57945"/>
        <dbReference type="ChEBI" id="CHEBI:57972"/>
        <dbReference type="EC" id="1.4.1.1"/>
    </reaction>
</comment>
<dbReference type="UniPathway" id="UPA00527">
    <property type="reaction ID" value="UER00585"/>
</dbReference>
<feature type="binding site" evidence="11">
    <location>
        <begin position="296"/>
        <end position="299"/>
    </location>
    <ligand>
        <name>NAD(+)</name>
        <dbReference type="ChEBI" id="CHEBI:57540"/>
    </ligand>
</feature>
<dbReference type="GO" id="GO:0005886">
    <property type="term" value="C:plasma membrane"/>
    <property type="evidence" value="ECO:0007669"/>
    <property type="project" value="TreeGrafter"/>
</dbReference>
<feature type="binding site" evidence="11">
    <location>
        <position position="196"/>
    </location>
    <ligand>
        <name>NAD(+)</name>
        <dbReference type="ChEBI" id="CHEBI:57540"/>
    </ligand>
</feature>
<dbReference type="SUPFAM" id="SSF52283">
    <property type="entry name" value="Formate/glycerate dehydrogenase catalytic domain-like"/>
    <property type="match status" value="1"/>
</dbReference>
<dbReference type="SMART" id="SM01003">
    <property type="entry name" value="AlaDh_PNT_N"/>
    <property type="match status" value="1"/>
</dbReference>
<evidence type="ECO:0000313" key="14">
    <source>
        <dbReference type="EMBL" id="TCJ21731.1"/>
    </source>
</evidence>
<dbReference type="EC" id="1.4.1.1" evidence="3 8"/>
<name>A0A4R1BVD2_9ACTN</name>
<sequence length="369" mass="38457">MRVGVPKEIKNHEYRVAITPVGVTELVAHGHTVVVERGAGLGSAIPDEEYAAAGATLGSVEDAWGADMVLKVKEPIAAEYPRLRPGLLLFTYLHLAADEPLTRELMARGVTSIAYETVQLPSGGLPLLYPMSEVAGCLAPQVGAHALMESQGGRGVLMGGVGGVAQAKVVIIGAGVSGQNAANIALGMGADVTLIDNDLDKLRMSFWRYNNRVHGLASSRLVIEEQVREADLVIGAVLIPGAAAPKLVSNELVAQMKPGSVLVDIAIDQGGCFEDSRPTTHADPTYQVHGSIFYCVANMPGAVPRTSTYALTNVTLPYAVALADRGWQAACRADPALAKGLHTHDGALVYAPVAAAHGLAATPLDDVLG</sequence>
<comment type="subunit">
    <text evidence="6">Homohexamer. Trimer of dimers.</text>
</comment>
<dbReference type="Gene3D" id="3.40.50.720">
    <property type="entry name" value="NAD(P)-binding Rossmann-like Domain"/>
    <property type="match status" value="2"/>
</dbReference>
<feature type="binding site" evidence="11">
    <location>
        <position position="218"/>
    </location>
    <ligand>
        <name>NAD(+)</name>
        <dbReference type="ChEBI" id="CHEBI:57540"/>
    </ligand>
</feature>
<organism evidence="14 15">
    <name type="scientific">Nocardioides jejuensis</name>
    <dbReference type="NCBI Taxonomy" id="2502782"/>
    <lineage>
        <taxon>Bacteria</taxon>
        <taxon>Bacillati</taxon>
        <taxon>Actinomycetota</taxon>
        <taxon>Actinomycetes</taxon>
        <taxon>Propionibacteriales</taxon>
        <taxon>Nocardioidaceae</taxon>
        <taxon>Nocardioides</taxon>
    </lineage>
</organism>
<proteinExistence type="inferred from homology"/>
<dbReference type="GO" id="GO:0000166">
    <property type="term" value="F:nucleotide binding"/>
    <property type="evidence" value="ECO:0007669"/>
    <property type="project" value="UniProtKB-KW"/>
</dbReference>
<feature type="domain" description="Alanine dehydrogenase/pyridine nucleotide transhydrogenase NAD(H)-binding" evidence="12">
    <location>
        <begin position="147"/>
        <end position="295"/>
    </location>
</feature>
<evidence type="ECO:0000259" key="12">
    <source>
        <dbReference type="SMART" id="SM01002"/>
    </source>
</evidence>
<comment type="similarity">
    <text evidence="2 8">Belongs to the AlaDH/PNT family.</text>
</comment>
<evidence type="ECO:0000313" key="15">
    <source>
        <dbReference type="Proteomes" id="UP000295453"/>
    </source>
</evidence>
<evidence type="ECO:0000256" key="2">
    <source>
        <dbReference type="ARBA" id="ARBA00005689"/>
    </source>
</evidence>
<dbReference type="Proteomes" id="UP000295453">
    <property type="component" value="Unassembled WGS sequence"/>
</dbReference>
<dbReference type="Pfam" id="PF01262">
    <property type="entry name" value="AlaDh_PNT_C"/>
    <property type="match status" value="1"/>
</dbReference>
<evidence type="ECO:0000256" key="3">
    <source>
        <dbReference type="ARBA" id="ARBA00012897"/>
    </source>
</evidence>
<dbReference type="InterPro" id="IPR007698">
    <property type="entry name" value="AlaDH/PNT_NAD(H)-bd"/>
</dbReference>
<dbReference type="NCBIfam" id="TIGR00518">
    <property type="entry name" value="alaDH"/>
    <property type="match status" value="1"/>
</dbReference>